<evidence type="ECO:0000256" key="1">
    <source>
        <dbReference type="PROSITE-ProRule" id="PRU00325"/>
    </source>
</evidence>
<dbReference type="InterPro" id="IPR019080">
    <property type="entry name" value="YqaJ_viral_recombinase"/>
</dbReference>
<proteinExistence type="predicted"/>
<keyword evidence="1" id="KW-0863">Zinc-finger</keyword>
<dbReference type="InterPro" id="IPR007527">
    <property type="entry name" value="Znf_SWIM"/>
</dbReference>
<keyword evidence="4" id="KW-1185">Reference proteome</keyword>
<protein>
    <recommendedName>
        <fullName evidence="2">SWIM-type domain-containing protein</fullName>
    </recommendedName>
</protein>
<organism evidence="3 4">
    <name type="scientific">Stichopus japonicus</name>
    <name type="common">Sea cucumber</name>
    <dbReference type="NCBI Taxonomy" id="307972"/>
    <lineage>
        <taxon>Eukaryota</taxon>
        <taxon>Metazoa</taxon>
        <taxon>Echinodermata</taxon>
        <taxon>Eleutherozoa</taxon>
        <taxon>Echinozoa</taxon>
        <taxon>Holothuroidea</taxon>
        <taxon>Aspidochirotacea</taxon>
        <taxon>Aspidochirotida</taxon>
        <taxon>Stichopodidae</taxon>
        <taxon>Apostichopus</taxon>
    </lineage>
</organism>
<dbReference type="GO" id="GO:0008270">
    <property type="term" value="F:zinc ion binding"/>
    <property type="evidence" value="ECO:0007669"/>
    <property type="project" value="UniProtKB-KW"/>
</dbReference>
<dbReference type="GO" id="GO:0006281">
    <property type="term" value="P:DNA repair"/>
    <property type="evidence" value="ECO:0007669"/>
    <property type="project" value="UniProtKB-ARBA"/>
</dbReference>
<dbReference type="STRING" id="307972.A0A2G8K654"/>
<dbReference type="AlphaFoldDB" id="A0A2G8K654"/>
<keyword evidence="1" id="KW-0862">Zinc</keyword>
<dbReference type="Gene3D" id="3.90.320.10">
    <property type="match status" value="1"/>
</dbReference>
<evidence type="ECO:0000259" key="2">
    <source>
        <dbReference type="PROSITE" id="PS50966"/>
    </source>
</evidence>
<name>A0A2G8K654_STIJA</name>
<dbReference type="PANTHER" id="PTHR47526">
    <property type="entry name" value="ATP-DEPENDENT DNA HELICASE"/>
    <property type="match status" value="1"/>
</dbReference>
<dbReference type="PANTHER" id="PTHR47526:SF3">
    <property type="entry name" value="PHD-TYPE DOMAIN-CONTAINING PROTEIN"/>
    <property type="match status" value="1"/>
</dbReference>
<gene>
    <name evidence="3" type="ORF">BSL78_19697</name>
</gene>
<dbReference type="SUPFAM" id="SSF52980">
    <property type="entry name" value="Restriction endonuclease-like"/>
    <property type="match status" value="1"/>
</dbReference>
<dbReference type="OrthoDB" id="10035901at2759"/>
<dbReference type="EMBL" id="MRZV01000850">
    <property type="protein sequence ID" value="PIK43452.1"/>
    <property type="molecule type" value="Genomic_DNA"/>
</dbReference>
<dbReference type="InterPro" id="IPR011604">
    <property type="entry name" value="PDDEXK-like_dom_sf"/>
</dbReference>
<dbReference type="Proteomes" id="UP000230750">
    <property type="component" value="Unassembled WGS sequence"/>
</dbReference>
<accession>A0A2G8K654</accession>
<dbReference type="Pfam" id="PF09588">
    <property type="entry name" value="YqaJ"/>
    <property type="match status" value="1"/>
</dbReference>
<evidence type="ECO:0000313" key="3">
    <source>
        <dbReference type="EMBL" id="PIK43452.1"/>
    </source>
</evidence>
<keyword evidence="1" id="KW-0479">Metal-binding</keyword>
<reference evidence="3 4" key="1">
    <citation type="journal article" date="2017" name="PLoS Biol.">
        <title>The sea cucumber genome provides insights into morphological evolution and visceral regeneration.</title>
        <authorList>
            <person name="Zhang X."/>
            <person name="Sun L."/>
            <person name="Yuan J."/>
            <person name="Sun Y."/>
            <person name="Gao Y."/>
            <person name="Zhang L."/>
            <person name="Li S."/>
            <person name="Dai H."/>
            <person name="Hamel J.F."/>
            <person name="Liu C."/>
            <person name="Yu Y."/>
            <person name="Liu S."/>
            <person name="Lin W."/>
            <person name="Guo K."/>
            <person name="Jin S."/>
            <person name="Xu P."/>
            <person name="Storey K.B."/>
            <person name="Huan P."/>
            <person name="Zhang T."/>
            <person name="Zhou Y."/>
            <person name="Zhang J."/>
            <person name="Lin C."/>
            <person name="Li X."/>
            <person name="Xing L."/>
            <person name="Huo D."/>
            <person name="Sun M."/>
            <person name="Wang L."/>
            <person name="Mercier A."/>
            <person name="Li F."/>
            <person name="Yang H."/>
            <person name="Xiang J."/>
        </authorList>
    </citation>
    <scope>NUCLEOTIDE SEQUENCE [LARGE SCALE GENOMIC DNA]</scope>
    <source>
        <strain evidence="3">Shaxun</strain>
        <tissue evidence="3">Muscle</tissue>
    </source>
</reference>
<dbReference type="CDD" id="cd22343">
    <property type="entry name" value="PDDEXK_lambda_exonuclease-like"/>
    <property type="match status" value="1"/>
</dbReference>
<dbReference type="InterPro" id="IPR011335">
    <property type="entry name" value="Restrct_endonuc-II-like"/>
</dbReference>
<comment type="caution">
    <text evidence="3">The sequence shown here is derived from an EMBL/GenBank/DDBJ whole genome shotgun (WGS) entry which is preliminary data.</text>
</comment>
<evidence type="ECO:0000313" key="4">
    <source>
        <dbReference type="Proteomes" id="UP000230750"/>
    </source>
</evidence>
<dbReference type="PROSITE" id="PS50966">
    <property type="entry name" value="ZF_SWIM"/>
    <property type="match status" value="1"/>
</dbReference>
<feature type="domain" description="SWIM-type" evidence="2">
    <location>
        <begin position="151"/>
        <end position="188"/>
    </location>
</feature>
<sequence length="561" mass="63387">MESDRFLNCKLPELIRPGIIPETAKSRQIKVLWPSHASQLDLQSGEWRKLEGETLPDPFSDLPLAWEGEVAMEKWPPCMYIDIADYFTSMDNIELKQRLMTDYKDGKAFSYLESGWLGEIYYNAISAESRLCFLKAECTPSQRINNIPWKAWICLEKSSGKIMRGYCTCFAGLGSSCNHVGAILYKVDLAWRTGRTRRSVTGQECAWNRYGAKKNVEPKRVADMDWSKPHFSKHGLQSPINPPERQLFSPTQKDKATPALSLLTNHLLPACPDACFLQQVDIGQITLPNYATESDVNIECTVDVSTTACIPPPITTLARTMDNFFEKLPVFTDEQVKQIEEETRGQANNPTWIAQRQGRLTASKVHAVVTRVRTISKSRSQVDTTGLVNFISGISSPNPDLPALKYGREMESQARNNYVSVMRTHGHPSTTVTECGLFVHPQFIYLAATPDGIVKCKCCGTGLLEIKCPLSISDQIPSSDCVAYLEDDDKGNTVLKRSHGYYFQVQMQLGVTKTQWCDFFVFSTHGYVRERIYFDEQIWQEILKSTSFFFTNIYAKTLTGT</sequence>